<sequence>MIKAVKRIYFTVKCPGNLLRFRKVDGAHCIVSANTGAAPRRVACGKRPFALSGIVVHGFRLYKMEEM</sequence>
<name>A0ABX3P1V3_9BACT</name>
<reference evidence="1 2" key="1">
    <citation type="submission" date="2016-04" db="EMBL/GenBank/DDBJ databases">
        <authorList>
            <person name="Chen L."/>
            <person name="Zhuang W."/>
            <person name="Wang G."/>
        </authorList>
    </citation>
    <scope>NUCLEOTIDE SEQUENCE [LARGE SCALE GENOMIC DNA]</scope>
    <source>
        <strain evidence="2">GR20</strain>
    </source>
</reference>
<protein>
    <submittedName>
        <fullName evidence="1">Uncharacterized protein</fullName>
    </submittedName>
</protein>
<dbReference type="EMBL" id="LWBO01000004">
    <property type="protein sequence ID" value="OQP52441.1"/>
    <property type="molecule type" value="Genomic_DNA"/>
</dbReference>
<proteinExistence type="predicted"/>
<organism evidence="1 2">
    <name type="scientific">Niastella koreensis</name>
    <dbReference type="NCBI Taxonomy" id="354356"/>
    <lineage>
        <taxon>Bacteria</taxon>
        <taxon>Pseudomonadati</taxon>
        <taxon>Bacteroidota</taxon>
        <taxon>Chitinophagia</taxon>
        <taxon>Chitinophagales</taxon>
        <taxon>Chitinophagaceae</taxon>
        <taxon>Niastella</taxon>
    </lineage>
</organism>
<dbReference type="Proteomes" id="UP000192277">
    <property type="component" value="Unassembled WGS sequence"/>
</dbReference>
<evidence type="ECO:0000313" key="2">
    <source>
        <dbReference type="Proteomes" id="UP000192277"/>
    </source>
</evidence>
<keyword evidence="2" id="KW-1185">Reference proteome</keyword>
<comment type="caution">
    <text evidence="1">The sequence shown here is derived from an EMBL/GenBank/DDBJ whole genome shotgun (WGS) entry which is preliminary data.</text>
</comment>
<gene>
    <name evidence="1" type="ORF">A4D02_24965</name>
</gene>
<evidence type="ECO:0000313" key="1">
    <source>
        <dbReference type="EMBL" id="OQP52441.1"/>
    </source>
</evidence>
<accession>A0ABX3P1V3</accession>